<keyword evidence="1 4" id="KW-0489">Methyltransferase</keyword>
<dbReference type="Proteomes" id="UP001056425">
    <property type="component" value="Chromosome"/>
</dbReference>
<dbReference type="GO" id="GO:0032259">
    <property type="term" value="P:methylation"/>
    <property type="evidence" value="ECO:0007669"/>
    <property type="project" value="UniProtKB-KW"/>
</dbReference>
<feature type="binding site" evidence="4">
    <location>
        <position position="305"/>
    </location>
    <ligand>
        <name>S-adenosyl-L-methionine</name>
        <dbReference type="ChEBI" id="CHEBI:59789"/>
    </ligand>
</feature>
<evidence type="ECO:0000256" key="1">
    <source>
        <dbReference type="ARBA" id="ARBA00022603"/>
    </source>
</evidence>
<dbReference type="CDD" id="cd02440">
    <property type="entry name" value="AdoMet_MTases"/>
    <property type="match status" value="1"/>
</dbReference>
<feature type="binding site" evidence="4">
    <location>
        <position position="258"/>
    </location>
    <ligand>
        <name>S-adenosyl-L-methionine</name>
        <dbReference type="ChEBI" id="CHEBI:59789"/>
    </ligand>
</feature>
<dbReference type="Gene3D" id="3.40.50.150">
    <property type="entry name" value="Vaccinia Virus protein VP39"/>
    <property type="match status" value="1"/>
</dbReference>
<evidence type="ECO:0000256" key="3">
    <source>
        <dbReference type="ARBA" id="ARBA00022691"/>
    </source>
</evidence>
<dbReference type="GeneID" id="72778631"/>
<name>A0A9E7SD55_9EURY</name>
<feature type="binding site" evidence="4">
    <location>
        <position position="346"/>
    </location>
    <ligand>
        <name>S-adenosyl-L-methionine</name>
        <dbReference type="ChEBI" id="CHEBI:59789"/>
    </ligand>
</feature>
<dbReference type="NCBIfam" id="TIGR00479">
    <property type="entry name" value="rumA"/>
    <property type="match status" value="1"/>
</dbReference>
<evidence type="ECO:0000256" key="4">
    <source>
        <dbReference type="PROSITE-ProRule" id="PRU01024"/>
    </source>
</evidence>
<evidence type="ECO:0000313" key="6">
    <source>
        <dbReference type="Proteomes" id="UP001056425"/>
    </source>
</evidence>
<dbReference type="InterPro" id="IPR029063">
    <property type="entry name" value="SAM-dependent_MTases_sf"/>
</dbReference>
<feature type="active site" description="Nucleophile" evidence="4">
    <location>
        <position position="372"/>
    </location>
</feature>
<keyword evidence="2 4" id="KW-0808">Transferase</keyword>
<organism evidence="5 6">
    <name type="scientific">Thermococcus argininiproducens</name>
    <dbReference type="NCBI Taxonomy" id="2866384"/>
    <lineage>
        <taxon>Archaea</taxon>
        <taxon>Methanobacteriati</taxon>
        <taxon>Methanobacteriota</taxon>
        <taxon>Thermococci</taxon>
        <taxon>Thermococcales</taxon>
        <taxon>Thermococcaceae</taxon>
        <taxon>Thermococcus</taxon>
    </lineage>
</organism>
<dbReference type="AlphaFoldDB" id="A0A9E7SD55"/>
<dbReference type="GO" id="GO:0006396">
    <property type="term" value="P:RNA processing"/>
    <property type="evidence" value="ECO:0007669"/>
    <property type="project" value="InterPro"/>
</dbReference>
<protein>
    <submittedName>
        <fullName evidence="5">23S rRNA (Uracil(1939)-C(5))-methyltransferase RlmD</fullName>
        <ecNumber evidence="5">2.1.1.190</ecNumber>
    </submittedName>
</protein>
<reference evidence="5 6" key="1">
    <citation type="submission" date="2021-08" db="EMBL/GenBank/DDBJ databases">
        <title>Thermococcus onnuriiensis IOH2.</title>
        <authorList>
            <person name="Park Y.-J."/>
        </authorList>
    </citation>
    <scope>NUCLEOTIDE SEQUENCE [LARGE SCALE GENOMIC DNA]</scope>
    <source>
        <strain evidence="5 6">IOH2</strain>
    </source>
</reference>
<dbReference type="KEGG" id="thei:K1720_09740"/>
<dbReference type="GO" id="GO:0008173">
    <property type="term" value="F:RNA methyltransferase activity"/>
    <property type="evidence" value="ECO:0007669"/>
    <property type="project" value="InterPro"/>
</dbReference>
<dbReference type="Pfam" id="PF05958">
    <property type="entry name" value="tRNA_U5-meth_tr"/>
    <property type="match status" value="2"/>
</dbReference>
<dbReference type="EC" id="2.1.1.190" evidence="5"/>
<keyword evidence="6" id="KW-1185">Reference proteome</keyword>
<dbReference type="Gene3D" id="2.40.50.140">
    <property type="entry name" value="Nucleic acid-binding proteins"/>
    <property type="match status" value="1"/>
</dbReference>
<comment type="similarity">
    <text evidence="4">Belongs to the class I-like SAM-binding methyltransferase superfamily. RNA M5U methyltransferase family.</text>
</comment>
<evidence type="ECO:0000313" key="5">
    <source>
        <dbReference type="EMBL" id="USG99757.1"/>
    </source>
</evidence>
<dbReference type="InterPro" id="IPR030391">
    <property type="entry name" value="MeTrfase_TrmA_CS"/>
</dbReference>
<dbReference type="PROSITE" id="PS01231">
    <property type="entry name" value="TRMA_2"/>
    <property type="match status" value="1"/>
</dbReference>
<accession>A0A9E7SD55</accession>
<dbReference type="SUPFAM" id="SSF53335">
    <property type="entry name" value="S-adenosyl-L-methionine-dependent methyltransferases"/>
    <property type="match status" value="1"/>
</dbReference>
<gene>
    <name evidence="5" type="primary">rlmD</name>
    <name evidence="5" type="ORF">K1720_09740</name>
</gene>
<evidence type="ECO:0000256" key="2">
    <source>
        <dbReference type="ARBA" id="ARBA00022679"/>
    </source>
</evidence>
<dbReference type="PANTHER" id="PTHR11061">
    <property type="entry name" value="RNA M5U METHYLTRANSFERASE"/>
    <property type="match status" value="1"/>
</dbReference>
<keyword evidence="3 4" id="KW-0949">S-adenosyl-L-methionine</keyword>
<dbReference type="InterPro" id="IPR012340">
    <property type="entry name" value="NA-bd_OB-fold"/>
</dbReference>
<feature type="binding site" evidence="4">
    <location>
        <position position="284"/>
    </location>
    <ligand>
        <name>S-adenosyl-L-methionine</name>
        <dbReference type="ChEBI" id="CHEBI:59789"/>
    </ligand>
</feature>
<dbReference type="InterPro" id="IPR010280">
    <property type="entry name" value="U5_MeTrfase_fam"/>
</dbReference>
<proteinExistence type="inferred from homology"/>
<sequence length="414" mass="47569">MKGRGYITQISFDGYGVLDLQKPVHVPFTVIGDLVEVRKTFRRFGRYIAREFEIIEESHLRQRPRCSHFERCGGCFWQHIKYQEQLNLKNELFRKATGIEAPIKGSPKIWGFRNISNFIVSTRGIGFKQRESQNVVEVKECPIFSNKTSKFLLTLKKFMKEERLMPWDSKQKFGEIHYLSVREGKFTGDIMVNMIAHIKEVPSSFIDYFDFAGSIYWSFKDDSKDDPRGTPVLVGGSPYIREKIGDVMYLIHPNSFFQTNSYATRLLLKAVWDFIEGESVFDLYAGVGTFGIYLAKRGLRVEGIEINSLAVEIANKNAEINGVDARFSVGDVKDVEIGDYDTVIVDPPRKGLKEAVKLIAKSKVNNLIYISCNPQAFVRDYKHLRETYEIEDAVLIDMFPHTSHIEAVIKLKLK</sequence>
<dbReference type="EMBL" id="CP080572">
    <property type="protein sequence ID" value="USG99757.1"/>
    <property type="molecule type" value="Genomic_DNA"/>
</dbReference>
<dbReference type="PROSITE" id="PS51687">
    <property type="entry name" value="SAM_MT_RNA_M5U"/>
    <property type="match status" value="1"/>
</dbReference>
<dbReference type="RefSeq" id="WP_251949015.1">
    <property type="nucleotide sequence ID" value="NZ_CP080572.1"/>
</dbReference>
<dbReference type="PANTHER" id="PTHR11061:SF30">
    <property type="entry name" value="TRNA (URACIL(54)-C(5))-METHYLTRANSFERASE"/>
    <property type="match status" value="1"/>
</dbReference>
<dbReference type="Gene3D" id="2.40.50.1070">
    <property type="match status" value="1"/>
</dbReference>